<sequence>MDVIAAGHLRKMQVELQEPVTYALPLDDTLVPLNRYLGGSLELRYGGAIACQHCGRATRKSFNQGYCYLCFKRLARCDQCIVSPEKCHFAQGTCREPDWGTRFCMTDHIVYLANSSGPKVGITRASQVPVRWIDQGAVQALPLLRVQTRQQSGLVEAFLRRFVADRTNWRAMLKGEAGAVDLVSLGRQLLCEAASVIEDLQQRWGVQAVQALAATAVDIRYPVLEYPAKISTHNFDKQPVAGGRLLGIKGQYLLLDTGVLNIRKFTSYHVELAAETA</sequence>
<dbReference type="InterPro" id="IPR021246">
    <property type="entry name" value="DUF2797"/>
</dbReference>
<keyword evidence="2" id="KW-1185">Reference proteome</keyword>
<comment type="caution">
    <text evidence="1">The sequence shown here is derived from an EMBL/GenBank/DDBJ whole genome shotgun (WGS) entry which is preliminary data.</text>
</comment>
<dbReference type="AlphaFoldDB" id="A0A545TUW6"/>
<proteinExistence type="predicted"/>
<gene>
    <name evidence="1" type="ORF">FKG94_09915</name>
</gene>
<protein>
    <submittedName>
        <fullName evidence="1">DUF2797 domain-containing protein</fullName>
    </submittedName>
</protein>
<dbReference type="RefSeq" id="WP_142904056.1">
    <property type="nucleotide sequence ID" value="NZ_ML660091.1"/>
</dbReference>
<dbReference type="EMBL" id="VHSG01000009">
    <property type="protein sequence ID" value="TQV81002.1"/>
    <property type="molecule type" value="Genomic_DNA"/>
</dbReference>
<evidence type="ECO:0000313" key="1">
    <source>
        <dbReference type="EMBL" id="TQV81002.1"/>
    </source>
</evidence>
<evidence type="ECO:0000313" key="2">
    <source>
        <dbReference type="Proteomes" id="UP000319732"/>
    </source>
</evidence>
<organism evidence="1 2">
    <name type="scientific">Exilibacterium tricleocarpae</name>
    <dbReference type="NCBI Taxonomy" id="2591008"/>
    <lineage>
        <taxon>Bacteria</taxon>
        <taxon>Pseudomonadati</taxon>
        <taxon>Pseudomonadota</taxon>
        <taxon>Gammaproteobacteria</taxon>
        <taxon>Cellvibrionales</taxon>
        <taxon>Cellvibrionaceae</taxon>
        <taxon>Exilibacterium</taxon>
    </lineage>
</organism>
<reference evidence="1 2" key="1">
    <citation type="submission" date="2019-06" db="EMBL/GenBank/DDBJ databases">
        <title>Whole genome sequence for Cellvibrionaceae sp. R142.</title>
        <authorList>
            <person name="Wang G."/>
        </authorList>
    </citation>
    <scope>NUCLEOTIDE SEQUENCE [LARGE SCALE GENOMIC DNA]</scope>
    <source>
        <strain evidence="1 2">R142</strain>
    </source>
</reference>
<name>A0A545TUW6_9GAMM</name>
<dbReference type="OrthoDB" id="9775734at2"/>
<dbReference type="Pfam" id="PF10977">
    <property type="entry name" value="DUF2797"/>
    <property type="match status" value="1"/>
</dbReference>
<accession>A0A545TUW6</accession>
<dbReference type="Proteomes" id="UP000319732">
    <property type="component" value="Unassembled WGS sequence"/>
</dbReference>